<proteinExistence type="predicted"/>
<dbReference type="Proteomes" id="UP000192610">
    <property type="component" value="Unassembled WGS sequence"/>
</dbReference>
<reference evidence="2" key="1">
    <citation type="submission" date="2016-04" db="EMBL/GenBank/DDBJ databases">
        <authorList>
            <person name="Chen L."/>
            <person name="Zhuang W."/>
            <person name="Wang G."/>
        </authorList>
    </citation>
    <scope>NUCLEOTIDE SEQUENCE [LARGE SCALE GENOMIC DNA]</scope>
    <source>
        <strain evidence="2">17621</strain>
    </source>
</reference>
<protein>
    <submittedName>
        <fullName evidence="1">Uncharacterized protein</fullName>
    </submittedName>
</protein>
<dbReference type="AlphaFoldDB" id="A0A1V9EBC6"/>
<evidence type="ECO:0000313" key="2">
    <source>
        <dbReference type="Proteomes" id="UP000192610"/>
    </source>
</evidence>
<gene>
    <name evidence="1" type="ORF">A4H97_33995</name>
</gene>
<accession>A0A1V9EBC6</accession>
<dbReference type="STRING" id="354355.SAMN05660816_06704"/>
<name>A0A1V9EBC6_9BACT</name>
<dbReference type="RefSeq" id="WP_081203107.1">
    <property type="nucleotide sequence ID" value="NZ_FOCZ01000024.1"/>
</dbReference>
<evidence type="ECO:0000313" key="1">
    <source>
        <dbReference type="EMBL" id="OQP43428.1"/>
    </source>
</evidence>
<sequence length="70" mass="7925">MSNVYFIGIVRMFLGSHLKEANDVQLYDTVFYKGLIAIEMVNTFGNHKRVDLVDKSNAIALLVIEFGITM</sequence>
<comment type="caution">
    <text evidence="1">The sequence shown here is derived from an EMBL/GenBank/DDBJ whole genome shotgun (WGS) entry which is preliminary data.</text>
</comment>
<keyword evidence="2" id="KW-1185">Reference proteome</keyword>
<organism evidence="1 2">
    <name type="scientific">Niastella yeongjuensis</name>
    <dbReference type="NCBI Taxonomy" id="354355"/>
    <lineage>
        <taxon>Bacteria</taxon>
        <taxon>Pseudomonadati</taxon>
        <taxon>Bacteroidota</taxon>
        <taxon>Chitinophagia</taxon>
        <taxon>Chitinophagales</taxon>
        <taxon>Chitinophagaceae</taxon>
        <taxon>Niastella</taxon>
    </lineage>
</organism>
<dbReference type="EMBL" id="LVXG01000047">
    <property type="protein sequence ID" value="OQP43428.1"/>
    <property type="molecule type" value="Genomic_DNA"/>
</dbReference>